<dbReference type="Gene3D" id="3.40.50.1820">
    <property type="entry name" value="alpha/beta hydrolase"/>
    <property type="match status" value="1"/>
</dbReference>
<protein>
    <submittedName>
        <fullName evidence="5">Uncharacterized protein</fullName>
    </submittedName>
</protein>
<dbReference type="SUPFAM" id="SSF53474">
    <property type="entry name" value="alpha/beta-Hydrolases"/>
    <property type="match status" value="1"/>
</dbReference>
<name>A0A815IM26_9BILA</name>
<dbReference type="InterPro" id="IPR008906">
    <property type="entry name" value="HATC_C_dom"/>
</dbReference>
<feature type="compositionally biased region" description="Polar residues" evidence="2">
    <location>
        <begin position="461"/>
        <end position="473"/>
    </location>
</feature>
<dbReference type="InterPro" id="IPR001611">
    <property type="entry name" value="Leu-rich_rpt"/>
</dbReference>
<dbReference type="Pfam" id="PF13516">
    <property type="entry name" value="LRR_6"/>
    <property type="match status" value="10"/>
</dbReference>
<proteinExistence type="predicted"/>
<evidence type="ECO:0000259" key="3">
    <source>
        <dbReference type="Pfam" id="PF01738"/>
    </source>
</evidence>
<accession>A0A815IM26</accession>
<dbReference type="SMART" id="SM00365">
    <property type="entry name" value="LRR_SD22"/>
    <property type="match status" value="6"/>
</dbReference>
<dbReference type="InterPro" id="IPR002925">
    <property type="entry name" value="Dienelactn_hydro"/>
</dbReference>
<dbReference type="Gene3D" id="3.80.10.10">
    <property type="entry name" value="Ribonuclease Inhibitor"/>
    <property type="match status" value="4"/>
</dbReference>
<dbReference type="Pfam" id="PF05699">
    <property type="entry name" value="Dimer_Tnp_hAT"/>
    <property type="match status" value="1"/>
</dbReference>
<dbReference type="InterPro" id="IPR052201">
    <property type="entry name" value="LRR-containing_regulator"/>
</dbReference>
<evidence type="ECO:0000256" key="2">
    <source>
        <dbReference type="SAM" id="MobiDB-lite"/>
    </source>
</evidence>
<dbReference type="InterPro" id="IPR029058">
    <property type="entry name" value="AB_hydrolase_fold"/>
</dbReference>
<dbReference type="PANTHER" id="PTHR24111:SF0">
    <property type="entry name" value="LEUCINE-RICH REPEAT-CONTAINING PROTEIN"/>
    <property type="match status" value="1"/>
</dbReference>
<dbReference type="GO" id="GO:0016787">
    <property type="term" value="F:hydrolase activity"/>
    <property type="evidence" value="ECO:0007669"/>
    <property type="project" value="InterPro"/>
</dbReference>
<dbReference type="InterPro" id="IPR012337">
    <property type="entry name" value="RNaseH-like_sf"/>
</dbReference>
<dbReference type="SUPFAM" id="SSF140996">
    <property type="entry name" value="Hermes dimerisation domain"/>
    <property type="match status" value="1"/>
</dbReference>
<dbReference type="EMBL" id="CAJNOT010003206">
    <property type="protein sequence ID" value="CAF1370626.1"/>
    <property type="molecule type" value="Genomic_DNA"/>
</dbReference>
<feature type="compositionally biased region" description="Low complexity" evidence="2">
    <location>
        <begin position="446"/>
        <end position="460"/>
    </location>
</feature>
<dbReference type="Proteomes" id="UP000663864">
    <property type="component" value="Unassembled WGS sequence"/>
</dbReference>
<sequence>MPLDLDRIDDLNKTLFIHMQLPNVPRPSFIWNYFGHLYKNPKEALDLDRIYCKVCFEKIKQEYPDATTHQITEAQAIKKTNKHIVSMFARNRDTTSSSQLKEKLGHHLTLMCYKDLLPFSIVENEGFLDFLISNKIVNTKYDIPSRTTLSPLNLNKIYNVCLDKTKEQIKLSTNYPTITCDAWTDNLRTQPFNEAHTDESIKDLVSNVLIEFGINPNSVSDKDANMRKAWRLLNVIHIFCVDHGIHNLLMKDCYHNMNYVSEILDKIQSIINKLHYHQHELENEYFRSNEKRFNDLLLSIDKTDGIIDADLASTYIDADDTQVLNKKSQNDNLEALRLSDDLKFRFHTLKKRIVTCWNTALIMLRSYADNILGIKVILGRLKHFDLILTAAENEIVRDLIQFLSLFESTTTILSASKSYPTISLCLLLRIFKINHFTQAFATNNASTSSPSQSCSSITTTATSHSNPSTTASSTSMKCNLSVESLNSPVKHLKKLKENLIQKHKPPSTSGFDPILDEIQNYLQLDISYDDVLQFWRSSGNAFPHLKRLAQIVLAVPATSTPSEQVFSTTGVQRLCKALEQNKTLTILELRDNKISHKGVQHLGKALERNETLITLILSWNHIGHQGTQHLGKALEQNQTLKTLDLSHNQISNEGAQHLGKVLEQNKTLTTLNLHSNKISHEGARHLRKGLEQNRTLTTLDLSYNHIGHQGIQHLSKALEQNQTVTTLTLYQAEIGDEEAQHLGKALEKNKTLTILNLCQNGIGDKGAQYLGKALEQNQTLNTLDLSHNQIGDEGAQHLGKALEQNQTLTTLDLSRNQIDDEGVQHIGKALEQNQTVATLNLSYNRIGHQGAQYLGRALKENQALTTLDLNCNQIGTQGAQYLGKALERNQTLITLNLNDNEIDVQGAQHLAKALEQNQTLITLNLFDNQLSISTAYFIRNQTKRKFAVENMASTLHVIIILALHSLVVAQNSSSYPLGTVHRVGSSDLYVYDVVGDQGNTTNKNVAIIVLYDIRGFNVTNTRLFCERLAYEYKTRVLMPDFFRDQPTANATWSRVQQDLLTVNTYLNSQNYTKLATIGFCWGGLRAMKACGNGNNNSWTKTPYFTGISIHGSQLNVADAEVLQAPMLFIRAGNDPSLDNITTVLNQKSFGSKCEYKTDLHQVFANRVFVYHITYTIKLESVP</sequence>
<reference evidence="5" key="1">
    <citation type="submission" date="2021-02" db="EMBL/GenBank/DDBJ databases">
        <authorList>
            <person name="Nowell W R."/>
        </authorList>
    </citation>
    <scope>NUCLEOTIDE SEQUENCE</scope>
</reference>
<feature type="domain" description="HAT C-terminal dimerisation" evidence="4">
    <location>
        <begin position="530"/>
        <end position="570"/>
    </location>
</feature>
<evidence type="ECO:0000313" key="6">
    <source>
        <dbReference type="Proteomes" id="UP000663864"/>
    </source>
</evidence>
<evidence type="ECO:0000313" key="5">
    <source>
        <dbReference type="EMBL" id="CAF1370626.1"/>
    </source>
</evidence>
<keyword evidence="1" id="KW-0677">Repeat</keyword>
<dbReference type="CDD" id="cd00116">
    <property type="entry name" value="LRR_RI"/>
    <property type="match status" value="1"/>
</dbReference>
<dbReference type="PROSITE" id="PS51450">
    <property type="entry name" value="LRR"/>
    <property type="match status" value="1"/>
</dbReference>
<evidence type="ECO:0000256" key="1">
    <source>
        <dbReference type="ARBA" id="ARBA00022737"/>
    </source>
</evidence>
<dbReference type="PANTHER" id="PTHR24111">
    <property type="entry name" value="LEUCINE-RICH REPEAT-CONTAINING PROTEIN 34"/>
    <property type="match status" value="1"/>
</dbReference>
<organism evidence="5 6">
    <name type="scientific">Rotaria sordida</name>
    <dbReference type="NCBI Taxonomy" id="392033"/>
    <lineage>
        <taxon>Eukaryota</taxon>
        <taxon>Metazoa</taxon>
        <taxon>Spiralia</taxon>
        <taxon>Gnathifera</taxon>
        <taxon>Rotifera</taxon>
        <taxon>Eurotatoria</taxon>
        <taxon>Bdelloidea</taxon>
        <taxon>Philodinida</taxon>
        <taxon>Philodinidae</taxon>
        <taxon>Rotaria</taxon>
    </lineage>
</organism>
<dbReference type="GO" id="GO:0046983">
    <property type="term" value="F:protein dimerization activity"/>
    <property type="evidence" value="ECO:0007669"/>
    <property type="project" value="InterPro"/>
</dbReference>
<evidence type="ECO:0000259" key="4">
    <source>
        <dbReference type="Pfam" id="PF05699"/>
    </source>
</evidence>
<gene>
    <name evidence="5" type="ORF">ZHD862_LOCUS31574</name>
</gene>
<feature type="region of interest" description="Disordered" evidence="2">
    <location>
        <begin position="444"/>
        <end position="473"/>
    </location>
</feature>
<dbReference type="InterPro" id="IPR032675">
    <property type="entry name" value="LRR_dom_sf"/>
</dbReference>
<dbReference type="Pfam" id="PF01738">
    <property type="entry name" value="DLH"/>
    <property type="match status" value="1"/>
</dbReference>
<comment type="caution">
    <text evidence="5">The sequence shown here is derived from an EMBL/GenBank/DDBJ whole genome shotgun (WGS) entry which is preliminary data.</text>
</comment>
<dbReference type="SUPFAM" id="SSF53098">
    <property type="entry name" value="Ribonuclease H-like"/>
    <property type="match status" value="1"/>
</dbReference>
<dbReference type="AlphaFoldDB" id="A0A815IM26"/>
<feature type="domain" description="Dienelactone hydrolase" evidence="3">
    <location>
        <begin position="1003"/>
        <end position="1147"/>
    </location>
</feature>
<dbReference type="SMART" id="SM00368">
    <property type="entry name" value="LRR_RI"/>
    <property type="match status" value="12"/>
</dbReference>
<dbReference type="SUPFAM" id="SSF52047">
    <property type="entry name" value="RNI-like"/>
    <property type="match status" value="2"/>
</dbReference>